<comment type="caution">
    <text evidence="2">The sequence shown here is derived from an EMBL/GenBank/DDBJ whole genome shotgun (WGS) entry which is preliminary data.</text>
</comment>
<dbReference type="InterPro" id="IPR027434">
    <property type="entry name" value="Homing_endonucl"/>
</dbReference>
<accession>A0A9X6M771</accession>
<name>A0A9X6M771_BACTJ</name>
<dbReference type="RefSeq" id="WP_086404109.1">
    <property type="nucleotide sequence ID" value="NZ_MOOS01000090.1"/>
</dbReference>
<evidence type="ECO:0000259" key="1">
    <source>
        <dbReference type="PROSITE" id="PS50819"/>
    </source>
</evidence>
<dbReference type="SUPFAM" id="SSF55608">
    <property type="entry name" value="Homing endonucleases"/>
    <property type="match status" value="2"/>
</dbReference>
<dbReference type="PROSITE" id="PS50819">
    <property type="entry name" value="INTEIN_ENDONUCLEASE"/>
    <property type="match status" value="1"/>
</dbReference>
<dbReference type="GO" id="GO:0004519">
    <property type="term" value="F:endonuclease activity"/>
    <property type="evidence" value="ECO:0007669"/>
    <property type="project" value="InterPro"/>
</dbReference>
<organism evidence="2 3">
    <name type="scientific">Bacillus thuringiensis subsp. jegathesan</name>
    <dbReference type="NCBI Taxonomy" id="56955"/>
    <lineage>
        <taxon>Bacteria</taxon>
        <taxon>Bacillati</taxon>
        <taxon>Bacillota</taxon>
        <taxon>Bacilli</taxon>
        <taxon>Bacillales</taxon>
        <taxon>Bacillaceae</taxon>
        <taxon>Bacillus</taxon>
        <taxon>Bacillus cereus group</taxon>
    </lineage>
</organism>
<proteinExistence type="predicted"/>
<dbReference type="InterPro" id="IPR004042">
    <property type="entry name" value="Intein_endonuc_central"/>
</dbReference>
<sequence>MSKRNYKKWTDEEVLFLRKNADMFTVKMLGEKLGRAKTSIQNKLTSLKIKKKPLIHTTYSYNRDFFQNVDCEEKGYWLGFIAADGCILGGGRTGKRLKISLHKDEKRHLERFVKSLNGNIEIKNYKYKIKEGYYEYVEVSVGSNKLCYDLEKLNITKAKSRTLRMSDISKDLIRHYLRGYIDGDGHYYLSKVNKKSYIEIYVGSKYMLDFFTNYLSNHGITNYTFHYKKKNMYKISIHDIHSKLKLIELLYKDATVYLERKKEKAMKIYHSLGGHNL</sequence>
<dbReference type="AlphaFoldDB" id="A0A9X6M771"/>
<feature type="domain" description="DOD-type homing endonuclease" evidence="1">
    <location>
        <begin position="77"/>
        <end position="220"/>
    </location>
</feature>
<dbReference type="Proteomes" id="UP000194853">
    <property type="component" value="Unassembled WGS sequence"/>
</dbReference>
<gene>
    <name evidence="2" type="ORF">BK750_13025</name>
</gene>
<evidence type="ECO:0000313" key="3">
    <source>
        <dbReference type="Proteomes" id="UP000194853"/>
    </source>
</evidence>
<reference evidence="2 3" key="1">
    <citation type="submission" date="2016-10" db="EMBL/GenBank/DDBJ databases">
        <title>Comparative genomics of Bacillus thuringiensis reveals a path to pathogens against multiple invertebrate hosts.</title>
        <authorList>
            <person name="Zheng J."/>
            <person name="Gao Q."/>
            <person name="Liu H."/>
            <person name="Peng D."/>
            <person name="Ruan L."/>
            <person name="Sun M."/>
        </authorList>
    </citation>
    <scope>NUCLEOTIDE SEQUENCE [LARGE SCALE GENOMIC DNA]</scope>
    <source>
        <strain evidence="2">BGSC 4CF1</strain>
    </source>
</reference>
<protein>
    <recommendedName>
        <fullName evidence="1">DOD-type homing endonuclease domain-containing protein</fullName>
    </recommendedName>
</protein>
<dbReference type="InterPro" id="IPR004860">
    <property type="entry name" value="LAGLIDADG_dom"/>
</dbReference>
<dbReference type="EMBL" id="MOOS01000090">
    <property type="protein sequence ID" value="OUB69897.1"/>
    <property type="molecule type" value="Genomic_DNA"/>
</dbReference>
<dbReference type="Gene3D" id="3.10.28.10">
    <property type="entry name" value="Homing endonucleases"/>
    <property type="match status" value="1"/>
</dbReference>
<evidence type="ECO:0000313" key="2">
    <source>
        <dbReference type="EMBL" id="OUB69897.1"/>
    </source>
</evidence>
<dbReference type="Pfam" id="PF14528">
    <property type="entry name" value="LAGLIDADG_3"/>
    <property type="match status" value="2"/>
</dbReference>